<dbReference type="RefSeq" id="WP_133593728.1">
    <property type="nucleotide sequence ID" value="NZ_CP037953.1"/>
</dbReference>
<dbReference type="PANTHER" id="PTHR42951">
    <property type="entry name" value="METALLO-BETA-LACTAMASE DOMAIN-CONTAINING"/>
    <property type="match status" value="1"/>
</dbReference>
<feature type="signal peptide" evidence="1">
    <location>
        <begin position="1"/>
        <end position="20"/>
    </location>
</feature>
<dbReference type="Proteomes" id="UP000295375">
    <property type="component" value="Unassembled WGS sequence"/>
</dbReference>
<dbReference type="EMBL" id="SNYM01000031">
    <property type="protein sequence ID" value="TDQ43224.1"/>
    <property type="molecule type" value="Genomic_DNA"/>
</dbReference>
<evidence type="ECO:0000256" key="1">
    <source>
        <dbReference type="SAM" id="SignalP"/>
    </source>
</evidence>
<reference evidence="3 4" key="1">
    <citation type="submission" date="2019-03" db="EMBL/GenBank/DDBJ databases">
        <title>Genomic Encyclopedia of Type Strains, Phase IV (KMG-IV): sequencing the most valuable type-strain genomes for metagenomic binning, comparative biology and taxonomic classification.</title>
        <authorList>
            <person name="Goeker M."/>
        </authorList>
    </citation>
    <scope>NUCLEOTIDE SEQUENCE [LARGE SCALE GENOMIC DNA]</scope>
    <source>
        <strain evidence="3 4">DSM 103792</strain>
    </source>
</reference>
<evidence type="ECO:0000313" key="4">
    <source>
        <dbReference type="Proteomes" id="UP000295375"/>
    </source>
</evidence>
<dbReference type="NCBIfam" id="NF012229">
    <property type="entry name" value="bla_class_B_core"/>
    <property type="match status" value="1"/>
</dbReference>
<sequence>MKKFALTSLIAIAVTGVTHADRGWSDPQEPFTIYGNTHYVGTAGIAAVLITSPEGHVLIDGATEQGAKVIASNIRALGYNIEDVKYILSSHSHVDHAGGIAALQKWSGATVLGGAGNVDALRTGISPKHDPQFGGLPNFPGAENVHAIADGETVTLGSMVVTAHTTPGHTPGGISWTWQSCEDNDCKSVVFADSISAVSAKRYRFSEHPDVVASLQQSFAKVENLPCDILIAAHPQLNDLWGRQQRANTEGKSAYVDTGACRLLVEKARRGLAERLSAEKQSISAP</sequence>
<dbReference type="SMART" id="SM00849">
    <property type="entry name" value="Lactamase_B"/>
    <property type="match status" value="1"/>
</dbReference>
<dbReference type="Pfam" id="PF00753">
    <property type="entry name" value="Lactamase_B"/>
    <property type="match status" value="1"/>
</dbReference>
<dbReference type="PANTHER" id="PTHR42951:SF17">
    <property type="entry name" value="METALLO-BETA-LACTAMASE DOMAIN-CONTAINING PROTEIN"/>
    <property type="match status" value="1"/>
</dbReference>
<comment type="caution">
    <text evidence="3">The sequence shown here is derived from an EMBL/GenBank/DDBJ whole genome shotgun (WGS) entry which is preliminary data.</text>
</comment>
<dbReference type="NCBIfam" id="NF000287">
    <property type="entry name" value="SMB1_fam"/>
    <property type="match status" value="1"/>
</dbReference>
<organism evidence="3 4">
    <name type="scientific">Permianibacter aggregans</name>
    <dbReference type="NCBI Taxonomy" id="1510150"/>
    <lineage>
        <taxon>Bacteria</taxon>
        <taxon>Pseudomonadati</taxon>
        <taxon>Pseudomonadota</taxon>
        <taxon>Gammaproteobacteria</taxon>
        <taxon>Pseudomonadales</taxon>
        <taxon>Pseudomonadaceae</taxon>
        <taxon>Permianibacter</taxon>
    </lineage>
</organism>
<evidence type="ECO:0000259" key="2">
    <source>
        <dbReference type="SMART" id="SM00849"/>
    </source>
</evidence>
<name>A0A4R6UJ50_9GAMM</name>
<dbReference type="InterPro" id="IPR001279">
    <property type="entry name" value="Metallo-B-lactamas"/>
</dbReference>
<dbReference type="Gene3D" id="3.60.15.10">
    <property type="entry name" value="Ribonuclease Z/Hydroxyacylglutathione hydrolase-like"/>
    <property type="match status" value="1"/>
</dbReference>
<accession>A0A4R6UJ50</accession>
<dbReference type="AlphaFoldDB" id="A0A4R6UJ50"/>
<dbReference type="InterPro" id="IPR036866">
    <property type="entry name" value="RibonucZ/Hydroxyglut_hydro"/>
</dbReference>
<feature type="domain" description="Metallo-beta-lactamase" evidence="2">
    <location>
        <begin position="44"/>
        <end position="234"/>
    </location>
</feature>
<gene>
    <name evidence="3" type="ORF">EV696_13122</name>
</gene>
<feature type="chain" id="PRO_5020329808" evidence="1">
    <location>
        <begin position="21"/>
        <end position="286"/>
    </location>
</feature>
<proteinExistence type="predicted"/>
<keyword evidence="4" id="KW-1185">Reference proteome</keyword>
<protein>
    <submittedName>
        <fullName evidence="3">Metallo-beta-lactamase class B</fullName>
    </submittedName>
</protein>
<keyword evidence="1" id="KW-0732">Signal</keyword>
<dbReference type="OrthoDB" id="9773738at2"/>
<dbReference type="InterPro" id="IPR050855">
    <property type="entry name" value="NDM-1-like"/>
</dbReference>
<evidence type="ECO:0000313" key="3">
    <source>
        <dbReference type="EMBL" id="TDQ43224.1"/>
    </source>
</evidence>
<dbReference type="SUPFAM" id="SSF56281">
    <property type="entry name" value="Metallo-hydrolase/oxidoreductase"/>
    <property type="match status" value="1"/>
</dbReference>
<dbReference type="NCBIfam" id="NF033105">
    <property type="entry name" value="bla_subclass_B3"/>
    <property type="match status" value="1"/>
</dbReference>